<feature type="domain" description="Blue (type 1) copper" evidence="9">
    <location>
        <begin position="376"/>
        <end position="464"/>
    </location>
</feature>
<dbReference type="InterPro" id="IPR002387">
    <property type="entry name" value="Plastocyanin"/>
</dbReference>
<evidence type="ECO:0000259" key="9">
    <source>
        <dbReference type="Pfam" id="PF00127"/>
    </source>
</evidence>
<dbReference type="InterPro" id="IPR008972">
    <property type="entry name" value="Cupredoxin"/>
</dbReference>
<dbReference type="GO" id="GO:0005507">
    <property type="term" value="F:copper ion binding"/>
    <property type="evidence" value="ECO:0007669"/>
    <property type="project" value="InterPro"/>
</dbReference>
<dbReference type="AlphaFoldDB" id="A0A5D5AKQ1"/>
<evidence type="ECO:0000256" key="6">
    <source>
        <dbReference type="ARBA" id="ARBA00023136"/>
    </source>
</evidence>
<dbReference type="Gene3D" id="2.60.40.420">
    <property type="entry name" value="Cupredoxins - blue copper proteins"/>
    <property type="match status" value="5"/>
</dbReference>
<feature type="binding site" evidence="7">
    <location>
        <position position="458"/>
    </location>
    <ligand>
        <name>Cu cation</name>
        <dbReference type="ChEBI" id="CHEBI:23378"/>
    </ligand>
</feature>
<dbReference type="InterPro" id="IPR006311">
    <property type="entry name" value="TAT_signal"/>
</dbReference>
<evidence type="ECO:0000256" key="3">
    <source>
        <dbReference type="ARBA" id="ARBA00022723"/>
    </source>
</evidence>
<dbReference type="SUPFAM" id="SSF49503">
    <property type="entry name" value="Cupredoxins"/>
    <property type="match status" value="5"/>
</dbReference>
<accession>A0A5D5AKQ1</accession>
<dbReference type="PROSITE" id="PS00196">
    <property type="entry name" value="COPPER_BLUE"/>
    <property type="match status" value="5"/>
</dbReference>
<feature type="domain" description="Blue (type 1) copper" evidence="9">
    <location>
        <begin position="272"/>
        <end position="360"/>
    </location>
</feature>
<evidence type="ECO:0000256" key="2">
    <source>
        <dbReference type="ARBA" id="ARBA00022448"/>
    </source>
</evidence>
<feature type="binding site" evidence="7">
    <location>
        <position position="450"/>
    </location>
    <ligand>
        <name>Cu cation</name>
        <dbReference type="ChEBI" id="CHEBI:23378"/>
    </ligand>
</feature>
<evidence type="ECO:0000256" key="5">
    <source>
        <dbReference type="ARBA" id="ARBA00023008"/>
    </source>
</evidence>
<gene>
    <name evidence="10" type="ORF">FYC77_12065</name>
</gene>
<feature type="compositionally biased region" description="Acidic residues" evidence="8">
    <location>
        <begin position="570"/>
        <end position="609"/>
    </location>
</feature>
<evidence type="ECO:0000313" key="11">
    <source>
        <dbReference type="Proteomes" id="UP000324104"/>
    </source>
</evidence>
<keyword evidence="6" id="KW-0472">Membrane</keyword>
<keyword evidence="2" id="KW-0813">Transport</keyword>
<evidence type="ECO:0000256" key="8">
    <source>
        <dbReference type="SAM" id="MobiDB-lite"/>
    </source>
</evidence>
<feature type="binding site" evidence="7">
    <location>
        <position position="410"/>
    </location>
    <ligand>
        <name>Cu cation</name>
        <dbReference type="ChEBI" id="CHEBI:23378"/>
    </ligand>
</feature>
<feature type="domain" description="Blue (type 1) copper" evidence="9">
    <location>
        <begin position="173"/>
        <end position="261"/>
    </location>
</feature>
<dbReference type="PANTHER" id="PTHR34192:SF10">
    <property type="entry name" value="PLASTOCYANIN MAJOR ISOFORM, CHLOROPLASTIC-RELATED"/>
    <property type="match status" value="1"/>
</dbReference>
<feature type="domain" description="Blue (type 1) copper" evidence="9">
    <location>
        <begin position="477"/>
        <end position="563"/>
    </location>
</feature>
<dbReference type="EMBL" id="VTAW01000014">
    <property type="protein sequence ID" value="TYT61754.1"/>
    <property type="molecule type" value="Genomic_DNA"/>
</dbReference>
<dbReference type="Proteomes" id="UP000324104">
    <property type="component" value="Unassembled WGS sequence"/>
</dbReference>
<feature type="domain" description="Blue (type 1) copper" evidence="9">
    <location>
        <begin position="69"/>
        <end position="157"/>
    </location>
</feature>
<evidence type="ECO:0000256" key="1">
    <source>
        <dbReference type="ARBA" id="ARBA00004370"/>
    </source>
</evidence>
<dbReference type="PANTHER" id="PTHR34192">
    <property type="entry name" value="PLASTOCYANIN MAJOR ISOFORM, CHLOROPLASTIC-RELATED"/>
    <property type="match status" value="1"/>
</dbReference>
<comment type="caution">
    <text evidence="10">The sequence shown here is derived from an EMBL/GenBank/DDBJ whole genome shotgun (WGS) entry which is preliminary data.</text>
</comment>
<reference evidence="10 11" key="1">
    <citation type="submission" date="2019-08" db="EMBL/GenBank/DDBJ databases">
        <title>Archaea genome.</title>
        <authorList>
            <person name="Kajale S."/>
            <person name="Shouche Y."/>
            <person name="Deshpande N."/>
            <person name="Sharma A."/>
        </authorList>
    </citation>
    <scope>NUCLEOTIDE SEQUENCE [LARGE SCALE GENOMIC DNA]</scope>
    <source>
        <strain evidence="10 11">ESP3B_9</strain>
    </source>
</reference>
<dbReference type="GO" id="GO:0016020">
    <property type="term" value="C:membrane"/>
    <property type="evidence" value="ECO:0007669"/>
    <property type="project" value="UniProtKB-SubCell"/>
</dbReference>
<dbReference type="PROSITE" id="PS51318">
    <property type="entry name" value="TAT"/>
    <property type="match status" value="1"/>
</dbReference>
<name>A0A5D5AKQ1_9EURY</name>
<comment type="subcellular location">
    <subcellularLocation>
        <location evidence="1">Membrane</location>
    </subcellularLocation>
</comment>
<dbReference type="PRINTS" id="PR00157">
    <property type="entry name" value="PLASTOCYANIN"/>
</dbReference>
<keyword evidence="3 7" id="KW-0479">Metal-binding</keyword>
<sequence>MSSNHSQPSADTPKAETQLPLSATNRRGFLALTGASAAAVGFSGVGSAAYEIGESPDDLEEYTGEDIVEIQVGGDDGENLFDPAEIRIDSGTTVRWTWESGSHDLYPDDIPARSDWEGVDERYEPDYEHLHTFVHPGEYDYVCTPHEDDGMVGRIVVTNDYDVADYTGKGEVEIQVGGDDGENLFEPDAIVVDAGTTVNWEWESGNHNIVPTEMPDDCGWEGVEDRYEPEYDHEWTFDVPGRYGYVCTPHEDDGMAGMIFVLDDRTDEDVVEISVGGDDGENFFDPEFVKIDPGTTIHWNWVSGNHDLVPKEHPVRSDWAGVDERYEPEYDHLHTFVHPGAYEYVCTPHVEDGMIGTVFVTNEYDVADYTGQEEVEIQVGGDDGENLFDPAAIMVDAGTTVNWEWESGNHNIVPTEMPDDCGWDGVEDRYEPEYDHEWTFQVPGRYGYVCTPHEDDGMAGMIFVMDDRTGEPETTIDVGGPDGENIFEPELVTVDSGTTVTWDWISGNHNLVPIDIPEECQWEGVEDRYEPEYDHEWTFEIPGEYVYLCTPHDDDGMYGTLLVTDDEVEMPEEEMDDEDAEMDDDDDGMDDPAEEDDEVDDPAEPDEDGMPGPGIVGAVSAIGGVTYFLKRRLERNSE</sequence>
<evidence type="ECO:0000256" key="7">
    <source>
        <dbReference type="PIRSR" id="PIRSR602387-1"/>
    </source>
</evidence>
<dbReference type="GO" id="GO:0009055">
    <property type="term" value="F:electron transfer activity"/>
    <property type="evidence" value="ECO:0007669"/>
    <property type="project" value="InterPro"/>
</dbReference>
<evidence type="ECO:0000313" key="10">
    <source>
        <dbReference type="EMBL" id="TYT61754.1"/>
    </source>
</evidence>
<feature type="binding site" evidence="7">
    <location>
        <position position="453"/>
    </location>
    <ligand>
        <name>Cu cation</name>
        <dbReference type="ChEBI" id="CHEBI:23378"/>
    </ligand>
</feature>
<dbReference type="Pfam" id="PF00127">
    <property type="entry name" value="Copper-bind"/>
    <property type="match status" value="5"/>
</dbReference>
<keyword evidence="11" id="KW-1185">Reference proteome</keyword>
<feature type="region of interest" description="Disordered" evidence="8">
    <location>
        <begin position="570"/>
        <end position="617"/>
    </location>
</feature>
<organism evidence="10 11">
    <name type="scientific">Natrialba swarupiae</name>
    <dbReference type="NCBI Taxonomy" id="2448032"/>
    <lineage>
        <taxon>Archaea</taxon>
        <taxon>Methanobacteriati</taxon>
        <taxon>Methanobacteriota</taxon>
        <taxon>Stenosarchaea group</taxon>
        <taxon>Halobacteria</taxon>
        <taxon>Halobacteriales</taxon>
        <taxon>Natrialbaceae</taxon>
        <taxon>Natrialba</taxon>
    </lineage>
</organism>
<keyword evidence="4" id="KW-0249">Electron transport</keyword>
<comment type="cofactor">
    <cofactor evidence="7">
        <name>Cu(2+)</name>
        <dbReference type="ChEBI" id="CHEBI:29036"/>
    </cofactor>
    <text evidence="7">The crystal structure with reduced Cu(1+) has also been determined.</text>
</comment>
<dbReference type="InterPro" id="IPR028871">
    <property type="entry name" value="BlueCu_1_BS"/>
</dbReference>
<proteinExistence type="predicted"/>
<evidence type="ECO:0000256" key="4">
    <source>
        <dbReference type="ARBA" id="ARBA00022982"/>
    </source>
</evidence>
<keyword evidence="5 7" id="KW-0186">Copper</keyword>
<dbReference type="RefSeq" id="WP_149081741.1">
    <property type="nucleotide sequence ID" value="NZ_VTAW01000014.1"/>
</dbReference>
<protein>
    <recommendedName>
        <fullName evidence="9">Blue (type 1) copper domain-containing protein</fullName>
    </recommendedName>
</protein>
<dbReference type="InterPro" id="IPR000923">
    <property type="entry name" value="BlueCu_1"/>
</dbReference>